<dbReference type="Proteomes" id="UP000026915">
    <property type="component" value="Chromosome 8"/>
</dbReference>
<dbReference type="OMA" id="RINDTCA"/>
<organism evidence="2 3">
    <name type="scientific">Theobroma cacao</name>
    <name type="common">Cacao</name>
    <name type="synonym">Cocoa</name>
    <dbReference type="NCBI Taxonomy" id="3641"/>
    <lineage>
        <taxon>Eukaryota</taxon>
        <taxon>Viridiplantae</taxon>
        <taxon>Streptophyta</taxon>
        <taxon>Embryophyta</taxon>
        <taxon>Tracheophyta</taxon>
        <taxon>Spermatophyta</taxon>
        <taxon>Magnoliopsida</taxon>
        <taxon>eudicotyledons</taxon>
        <taxon>Gunneridae</taxon>
        <taxon>Pentapetalae</taxon>
        <taxon>rosids</taxon>
        <taxon>malvids</taxon>
        <taxon>Malvales</taxon>
        <taxon>Malvaceae</taxon>
        <taxon>Byttnerioideae</taxon>
        <taxon>Theobroma</taxon>
    </lineage>
</organism>
<reference evidence="2 3" key="1">
    <citation type="journal article" date="2013" name="Genome Biol.">
        <title>The genome sequence of the most widely cultivated cacao type and its use to identify candidate genes regulating pod color.</title>
        <authorList>
            <person name="Motamayor J.C."/>
            <person name="Mockaitis K."/>
            <person name="Schmutz J."/>
            <person name="Haiminen N."/>
            <person name="Iii D.L."/>
            <person name="Cornejo O."/>
            <person name="Findley S.D."/>
            <person name="Zheng P."/>
            <person name="Utro F."/>
            <person name="Royaert S."/>
            <person name="Saski C."/>
            <person name="Jenkins J."/>
            <person name="Podicheti R."/>
            <person name="Zhao M."/>
            <person name="Scheffler B.E."/>
            <person name="Stack J.C."/>
            <person name="Feltus F.A."/>
            <person name="Mustiga G.M."/>
            <person name="Amores F."/>
            <person name="Phillips W."/>
            <person name="Marelli J.P."/>
            <person name="May G.D."/>
            <person name="Shapiro H."/>
            <person name="Ma J."/>
            <person name="Bustamante C.D."/>
            <person name="Schnell R.J."/>
            <person name="Main D."/>
            <person name="Gilbert D."/>
            <person name="Parida L."/>
            <person name="Kuhn D.N."/>
        </authorList>
    </citation>
    <scope>NUCLEOTIDE SEQUENCE [LARGE SCALE GENOMIC DNA]</scope>
    <source>
        <strain evidence="3">cv. Matina 1-6</strain>
    </source>
</reference>
<name>A0A061FJY8_THECC</name>
<keyword evidence="3" id="KW-1185">Reference proteome</keyword>
<gene>
    <name evidence="2" type="ORF">TCM_036336</name>
</gene>
<accession>A0A061FJY8</accession>
<dbReference type="HOGENOM" id="CLU_1484427_0_0_1"/>
<evidence type="ECO:0000313" key="2">
    <source>
        <dbReference type="EMBL" id="EOY17183.1"/>
    </source>
</evidence>
<dbReference type="Gramene" id="EOY17183">
    <property type="protein sequence ID" value="EOY17183"/>
    <property type="gene ID" value="TCM_036336"/>
</dbReference>
<dbReference type="EMBL" id="CM001886">
    <property type="protein sequence ID" value="EOY17183.1"/>
    <property type="molecule type" value="Genomic_DNA"/>
</dbReference>
<feature type="region of interest" description="Disordered" evidence="1">
    <location>
        <begin position="46"/>
        <end position="84"/>
    </location>
</feature>
<evidence type="ECO:0000256" key="1">
    <source>
        <dbReference type="SAM" id="MobiDB-lite"/>
    </source>
</evidence>
<feature type="compositionally biased region" description="Basic and acidic residues" evidence="1">
    <location>
        <begin position="46"/>
        <end position="67"/>
    </location>
</feature>
<dbReference type="InParanoid" id="A0A061FJY8"/>
<dbReference type="FunCoup" id="A0A061FJY8">
    <property type="interactions" value="46"/>
</dbReference>
<protein>
    <submittedName>
        <fullName evidence="2">Uncharacterized protein</fullName>
    </submittedName>
</protein>
<dbReference type="eggNOG" id="ENOG502S5RY">
    <property type="taxonomic scope" value="Eukaryota"/>
</dbReference>
<evidence type="ECO:0000313" key="3">
    <source>
        <dbReference type="Proteomes" id="UP000026915"/>
    </source>
</evidence>
<proteinExistence type="predicted"/>
<dbReference type="PANTHER" id="PTHR34666">
    <property type="entry name" value="EXPRESSED PROTEIN"/>
    <property type="match status" value="1"/>
</dbReference>
<dbReference type="PANTHER" id="PTHR34666:SF7">
    <property type="match status" value="1"/>
</dbReference>
<dbReference type="AlphaFoldDB" id="A0A061FJY8"/>
<sequence>MASTEEFSFPTTAALYPCGIDSPPLWRLSPAASPDVFLDRKAKECSTREEEDCFPDRPEKKHQERKSFSYVEKGSKVSSKKVAAEDEEEKMDLLWEDFNEELPTSRSSRSSGDMVELGCAQALKLSKNNAAMFPPRRPGMLVFMRVLRKLFLVHNSQSWFWSSFQGLNKVLLLLEL</sequence>
<feature type="compositionally biased region" description="Low complexity" evidence="1">
    <location>
        <begin position="69"/>
        <end position="81"/>
    </location>
</feature>